<evidence type="ECO:0000313" key="12">
    <source>
        <dbReference type="Proteomes" id="UP001176021"/>
    </source>
</evidence>
<dbReference type="EMBL" id="JAMJEV010000024">
    <property type="protein sequence ID" value="MDO0825333.1"/>
    <property type="molecule type" value="Genomic_DNA"/>
</dbReference>
<dbReference type="PROSITE" id="PS51278">
    <property type="entry name" value="GATASE_TYPE_2"/>
    <property type="match status" value="1"/>
</dbReference>
<dbReference type="NCBIfam" id="TIGR01135">
    <property type="entry name" value="glmS"/>
    <property type="match status" value="1"/>
</dbReference>
<evidence type="ECO:0000256" key="7">
    <source>
        <dbReference type="ARBA" id="ARBA00022962"/>
    </source>
</evidence>
<dbReference type="SUPFAM" id="SSF53697">
    <property type="entry name" value="SIS domain"/>
    <property type="match status" value="1"/>
</dbReference>
<evidence type="ECO:0000256" key="4">
    <source>
        <dbReference type="ARBA" id="ARBA00022576"/>
    </source>
</evidence>
<comment type="caution">
    <text evidence="11">The sequence shown here is derived from an EMBL/GenBank/DDBJ whole genome shotgun (WGS) entry which is preliminary data.</text>
</comment>
<dbReference type="Gene3D" id="3.60.20.10">
    <property type="entry name" value="Glutamine Phosphoribosylpyrophosphate, subunit 1, domain 1"/>
    <property type="match status" value="1"/>
</dbReference>
<keyword evidence="4 8" id="KW-0032">Aminotransferase</keyword>
<dbReference type="PANTHER" id="PTHR10937:SF0">
    <property type="entry name" value="GLUTAMINE--FRUCTOSE-6-PHOSPHATE TRANSAMINASE (ISOMERIZING)"/>
    <property type="match status" value="1"/>
</dbReference>
<feature type="active site" description="For Fru-6P isomerization activity" evidence="8">
    <location>
        <position position="602"/>
    </location>
</feature>
<protein>
    <recommendedName>
        <fullName evidence="3 8">Glutamine--fructose-6-phosphate aminotransferase [isomerizing]</fullName>
        <ecNumber evidence="2 8">2.6.1.16</ecNumber>
    </recommendedName>
    <alternativeName>
        <fullName evidence="8">D-fructose-6-phosphate amidotransferase</fullName>
    </alternativeName>
    <alternativeName>
        <fullName evidence="8">GFAT</fullName>
    </alternativeName>
    <alternativeName>
        <fullName evidence="8">Glucosamine-6-phosphate synthase</fullName>
    </alternativeName>
    <alternativeName>
        <fullName evidence="8">Hexosephosphate aminotransferase</fullName>
    </alternativeName>
    <alternativeName>
        <fullName evidence="8">L-glutamine--D-fructose-6-phosphate amidotransferase</fullName>
    </alternativeName>
</protein>
<dbReference type="PANTHER" id="PTHR10937">
    <property type="entry name" value="GLUCOSAMINE--FRUCTOSE-6-PHOSPHATE AMINOTRANSFERASE, ISOMERIZING"/>
    <property type="match status" value="1"/>
</dbReference>
<accession>A0ABT8QZ52</accession>
<dbReference type="Pfam" id="PF13522">
    <property type="entry name" value="GATase_6"/>
    <property type="match status" value="1"/>
</dbReference>
<feature type="domain" description="SIS" evidence="10">
    <location>
        <begin position="456"/>
        <end position="597"/>
    </location>
</feature>
<comment type="catalytic activity">
    <reaction evidence="1 8">
        <text>D-fructose 6-phosphate + L-glutamine = D-glucosamine 6-phosphate + L-glutamate</text>
        <dbReference type="Rhea" id="RHEA:13237"/>
        <dbReference type="ChEBI" id="CHEBI:29985"/>
        <dbReference type="ChEBI" id="CHEBI:58359"/>
        <dbReference type="ChEBI" id="CHEBI:58725"/>
        <dbReference type="ChEBI" id="CHEBI:61527"/>
        <dbReference type="EC" id="2.6.1.16"/>
    </reaction>
</comment>
<dbReference type="EC" id="2.6.1.16" evidence="2 8"/>
<sequence>MCGIVGYIGKQVAIPILVDGLKKLEYRGYDSAGVAVLDCDKIVVSKSVGKLVALEEELGQVYSQSCIGIGHTRWATHGRPSQVNAHPHCDCNKDFVVVHNGIIENYLELKDMLIEKGHIFASETDTEVLAHLLEDYYEGDFEGAVRKVLKTIRGSYAMVVLRRQDPDKLVAARKDSPMVVGLGDGEFFVASDITAILNYTRKVYILDDGEMVVITEDGVTVSDFEGNSRTKEVYDVKWDAVAAEKGGYEHFMLKEIHEQPKALKDTMLGRLEEDKVILQEVDLTLEELAQINKVYIVACGTAWHAGLVGKTLIERWAHLPVEVDIASEFRYRSPLVDKHTLVVVVSQSGETADTLAALREAKNRGARVVAVTNVVGSTVSREAHDVIFTWAGPEIAVASTKAYTTQLEGMVLLGLYLAQVKGTLPSEKIGEIITALKKIPAQVQELLNQAGLIEELAKSFAKVENTFFIGRSLDWAVAMEGSLKLKEISYIHAEAYAAGELKHGTLALITENTPVIALATQRDVFEKTISNVKEVKARDAKVIGLTYEGNTSMAKSVDHVIYIPETMDELSPILTVIPLQLLSYYVSVARGCDVDKPRNLAKSVTVE</sequence>
<evidence type="ECO:0000256" key="1">
    <source>
        <dbReference type="ARBA" id="ARBA00001031"/>
    </source>
</evidence>
<proteinExistence type="inferred from homology"/>
<dbReference type="SUPFAM" id="SSF56235">
    <property type="entry name" value="N-terminal nucleophile aminohydrolases (Ntn hydrolases)"/>
    <property type="match status" value="1"/>
</dbReference>
<dbReference type="CDD" id="cd05008">
    <property type="entry name" value="SIS_GlmS_GlmD_1"/>
    <property type="match status" value="1"/>
</dbReference>
<dbReference type="Proteomes" id="UP001176021">
    <property type="component" value="Unassembled WGS sequence"/>
</dbReference>
<keyword evidence="6" id="KW-0677">Repeat</keyword>
<gene>
    <name evidence="8 11" type="primary">glmS</name>
    <name evidence="11" type="ORF">M8H41_21130</name>
</gene>
<feature type="initiator methionine" description="Removed" evidence="8">
    <location>
        <position position="1"/>
    </location>
</feature>
<evidence type="ECO:0000256" key="3">
    <source>
        <dbReference type="ARBA" id="ARBA00016090"/>
    </source>
</evidence>
<dbReference type="InterPro" id="IPR001347">
    <property type="entry name" value="SIS_dom"/>
</dbReference>
<feature type="domain" description="SIS" evidence="10">
    <location>
        <begin position="284"/>
        <end position="423"/>
    </location>
</feature>
<feature type="active site" description="Nucleophile; for GATase activity" evidence="8">
    <location>
        <position position="2"/>
    </location>
</feature>
<evidence type="ECO:0000256" key="6">
    <source>
        <dbReference type="ARBA" id="ARBA00022737"/>
    </source>
</evidence>
<dbReference type="InterPro" id="IPR029055">
    <property type="entry name" value="Ntn_hydrolases_N"/>
</dbReference>
<reference evidence="11" key="1">
    <citation type="submission" date="2022-05" db="EMBL/GenBank/DDBJ databases">
        <title>Expanded diversity of anoxic marine methylotrophy in a Black Sea sulfate reducing microorganism.</title>
        <authorList>
            <person name="Fischer P.Q."/>
            <person name="Stams A.J.M."/>
            <person name="Villanueva L."/>
            <person name="Sousa D.Z."/>
        </authorList>
    </citation>
    <scope>NUCLEOTIDE SEQUENCE</scope>
    <source>
        <strain evidence="11">P130</strain>
    </source>
</reference>
<evidence type="ECO:0000313" key="11">
    <source>
        <dbReference type="EMBL" id="MDO0825333.1"/>
    </source>
</evidence>
<comment type="subcellular location">
    <subcellularLocation>
        <location evidence="8">Cytoplasm</location>
    </subcellularLocation>
</comment>
<keyword evidence="7" id="KW-0315">Glutamine amidotransferase</keyword>
<keyword evidence="12" id="KW-1185">Reference proteome</keyword>
<evidence type="ECO:0000259" key="10">
    <source>
        <dbReference type="PROSITE" id="PS51464"/>
    </source>
</evidence>
<dbReference type="InterPro" id="IPR046348">
    <property type="entry name" value="SIS_dom_sf"/>
</dbReference>
<dbReference type="InterPro" id="IPR017932">
    <property type="entry name" value="GATase_2_dom"/>
</dbReference>
<comment type="subunit">
    <text evidence="8">Homodimer.</text>
</comment>
<evidence type="ECO:0000259" key="9">
    <source>
        <dbReference type="PROSITE" id="PS51278"/>
    </source>
</evidence>
<dbReference type="HAMAP" id="MF_00164">
    <property type="entry name" value="GlmS"/>
    <property type="match status" value="1"/>
</dbReference>
<evidence type="ECO:0000256" key="5">
    <source>
        <dbReference type="ARBA" id="ARBA00022679"/>
    </source>
</evidence>
<dbReference type="Gene3D" id="3.40.50.10490">
    <property type="entry name" value="Glucose-6-phosphate isomerase like protein, domain 1"/>
    <property type="match status" value="2"/>
</dbReference>
<dbReference type="CDD" id="cd05009">
    <property type="entry name" value="SIS_GlmS_GlmD_2"/>
    <property type="match status" value="1"/>
</dbReference>
<feature type="domain" description="Glutamine amidotransferase type-2" evidence="9">
    <location>
        <begin position="2"/>
        <end position="217"/>
    </location>
</feature>
<dbReference type="InterPro" id="IPR047084">
    <property type="entry name" value="GFAT_N"/>
</dbReference>
<name>A0ABT8QZ52_9FIRM</name>
<dbReference type="InterPro" id="IPR005855">
    <property type="entry name" value="GFAT"/>
</dbReference>
<dbReference type="GO" id="GO:0004360">
    <property type="term" value="F:glutamine-fructose-6-phosphate transaminase (isomerizing) activity"/>
    <property type="evidence" value="ECO:0007669"/>
    <property type="project" value="UniProtKB-EC"/>
</dbReference>
<dbReference type="PROSITE" id="PS51464">
    <property type="entry name" value="SIS"/>
    <property type="match status" value="2"/>
</dbReference>
<dbReference type="Pfam" id="PF01380">
    <property type="entry name" value="SIS"/>
    <property type="match status" value="2"/>
</dbReference>
<evidence type="ECO:0000256" key="8">
    <source>
        <dbReference type="HAMAP-Rule" id="MF_00164"/>
    </source>
</evidence>
<keyword evidence="5 8" id="KW-0808">Transferase</keyword>
<dbReference type="InterPro" id="IPR035490">
    <property type="entry name" value="GlmS/FrlB_SIS"/>
</dbReference>
<keyword evidence="8" id="KW-0963">Cytoplasm</keyword>
<evidence type="ECO:0000256" key="2">
    <source>
        <dbReference type="ARBA" id="ARBA00012916"/>
    </source>
</evidence>
<dbReference type="NCBIfam" id="NF001484">
    <property type="entry name" value="PRK00331.1"/>
    <property type="match status" value="1"/>
</dbReference>
<dbReference type="CDD" id="cd00714">
    <property type="entry name" value="GFAT"/>
    <property type="match status" value="1"/>
</dbReference>
<organism evidence="11 12">
    <name type="scientific">Desulfosporosinus nitroreducens</name>
    <dbReference type="NCBI Taxonomy" id="2018668"/>
    <lineage>
        <taxon>Bacteria</taxon>
        <taxon>Bacillati</taxon>
        <taxon>Bacillota</taxon>
        <taxon>Clostridia</taxon>
        <taxon>Eubacteriales</taxon>
        <taxon>Desulfitobacteriaceae</taxon>
        <taxon>Desulfosporosinus</taxon>
    </lineage>
</organism>
<comment type="function">
    <text evidence="8">Catalyzes the first step in hexosamine metabolism, converting fructose-6P into glucosamine-6P using glutamine as a nitrogen source.</text>
</comment>
<dbReference type="InterPro" id="IPR035466">
    <property type="entry name" value="GlmS/AgaS_SIS"/>
</dbReference>
<dbReference type="RefSeq" id="WP_302049946.1">
    <property type="nucleotide sequence ID" value="NZ_JAMJEV010000024.1"/>
</dbReference>